<dbReference type="Proteomes" id="UP000243661">
    <property type="component" value="Unassembled WGS sequence"/>
</dbReference>
<proteinExistence type="predicted"/>
<organism evidence="1 2">
    <name type="scientific">Acinetobacter albensis</name>
    <dbReference type="NCBI Taxonomy" id="1673609"/>
    <lineage>
        <taxon>Bacteria</taxon>
        <taxon>Pseudomonadati</taxon>
        <taxon>Pseudomonadota</taxon>
        <taxon>Gammaproteobacteria</taxon>
        <taxon>Moraxellales</taxon>
        <taxon>Moraxellaceae</taxon>
        <taxon>Acinetobacter</taxon>
    </lineage>
</organism>
<sequence length="74" mass="8527">MSVLPKMPIKFECNDCCKIYMYPYSVKTLNVYPKCPGCKQAGSILGTAEKLDIIKYPRHFIKSVFKQIAYMRGK</sequence>
<dbReference type="EMBL" id="FMBK01000013">
    <property type="protein sequence ID" value="SCC72893.1"/>
    <property type="molecule type" value="Genomic_DNA"/>
</dbReference>
<protein>
    <submittedName>
        <fullName evidence="1">Uncharacterized protein</fullName>
    </submittedName>
</protein>
<name>A0A1C4GY89_9GAMM</name>
<gene>
    <name evidence="1" type="ORF">GA0116959_11347</name>
</gene>
<dbReference type="OrthoDB" id="6702715at2"/>
<evidence type="ECO:0000313" key="2">
    <source>
        <dbReference type="Proteomes" id="UP000243661"/>
    </source>
</evidence>
<accession>A0A1C4GY89</accession>
<reference evidence="1 2" key="1">
    <citation type="submission" date="2016-08" db="EMBL/GenBank/DDBJ databases">
        <authorList>
            <person name="Seilhamer J.J."/>
        </authorList>
    </citation>
    <scope>NUCLEOTIDE SEQUENCE [LARGE SCALE GENOMIC DNA]</scope>
    <source>
        <strain evidence="1 2">ANC 4874</strain>
    </source>
</reference>
<evidence type="ECO:0000313" key="1">
    <source>
        <dbReference type="EMBL" id="SCC72893.1"/>
    </source>
</evidence>
<dbReference type="AlphaFoldDB" id="A0A1C4GY89"/>